<dbReference type="InterPro" id="IPR025202">
    <property type="entry name" value="PLD-like_dom"/>
</dbReference>
<keyword evidence="16" id="KW-1185">Reference proteome</keyword>
<dbReference type="Pfam" id="PF13396">
    <property type="entry name" value="PLDc_N"/>
    <property type="match status" value="1"/>
</dbReference>
<evidence type="ECO:0000256" key="4">
    <source>
        <dbReference type="ARBA" id="ARBA00022679"/>
    </source>
</evidence>
<gene>
    <name evidence="15" type="ORF">PAI11_14960</name>
</gene>
<dbReference type="CDD" id="cd09158">
    <property type="entry name" value="PLDc_EcCLS_like_2"/>
    <property type="match status" value="1"/>
</dbReference>
<comment type="subcellular location">
    <subcellularLocation>
        <location evidence="1">Cell membrane</location>
        <topology evidence="1">Multi-pass membrane protein</topology>
    </subcellularLocation>
</comment>
<dbReference type="InterPro" id="IPR001736">
    <property type="entry name" value="PLipase_D/transphosphatidylase"/>
</dbReference>
<dbReference type="GO" id="GO:0032049">
    <property type="term" value="P:cardiolipin biosynthetic process"/>
    <property type="evidence" value="ECO:0007669"/>
    <property type="project" value="UniProtKB-UniRule"/>
</dbReference>
<evidence type="ECO:0000256" key="7">
    <source>
        <dbReference type="ARBA" id="ARBA00022989"/>
    </source>
</evidence>
<proteinExistence type="predicted"/>
<evidence type="ECO:0000256" key="2">
    <source>
        <dbReference type="ARBA" id="ARBA00022475"/>
    </source>
</evidence>
<keyword evidence="4 15" id="KW-0808">Transferase</keyword>
<sequence length="487" mass="54469">MDLFGLLLHGTLALDLIGLAVRIAAIVIVPVNRRPESAMAWLMAIFLIPYIGVIAFLLIGNPKLPAHRRRRQREANRLILERTAGMGEVPAIDPGPSWLASVVRLNRNLGAMPLVTGNTADLIEDYGESLQAMTDAVAAARDTIHCEFYIVSADATTAPFFDALEAAVARGVTVRVLYDHIGSLRTPHYRRTLRRLRSSGVDWRPMLPVQPLRGRYQRPDLRNHRKLLVVDGDVAFVGSQNLIDRSYNKRANRRRGLQWQELMARVRGPIVAGIDAVFVTDWHSEGGEQLELEITDADPAHAATTLECQVVPSGPGFDDDNNLKLFNSLIYNAQRRVSITSPYFVPDESLMHAVTTAAERGLDVELFVSEIGDQPLVFHAQRSYYEPLLRSGVRIHRYPAPYILHAKHLTVDEDVSVVGSSNMDMRSFGLNMELSLMVSGREFADQLRAVEDHYRSVSRELTLAEHRGRPWPSRIVDNLARLTSALQ</sequence>
<evidence type="ECO:0000256" key="8">
    <source>
        <dbReference type="ARBA" id="ARBA00023098"/>
    </source>
</evidence>
<dbReference type="SUPFAM" id="SSF56024">
    <property type="entry name" value="Phospholipase D/nuclease"/>
    <property type="match status" value="2"/>
</dbReference>
<accession>H0E3X1</accession>
<evidence type="ECO:0000256" key="3">
    <source>
        <dbReference type="ARBA" id="ARBA00022516"/>
    </source>
</evidence>
<dbReference type="AlphaFoldDB" id="H0E3X1"/>
<evidence type="ECO:0000313" key="16">
    <source>
        <dbReference type="Proteomes" id="UP000005143"/>
    </source>
</evidence>
<dbReference type="Gene3D" id="3.30.870.10">
    <property type="entry name" value="Endonuclease Chain A"/>
    <property type="match status" value="2"/>
</dbReference>
<feature type="domain" description="PLD phosphodiesterase" evidence="14">
    <location>
        <begin position="219"/>
        <end position="246"/>
    </location>
</feature>
<keyword evidence="2" id="KW-1003">Cell membrane</keyword>
<keyword evidence="10" id="KW-0594">Phospholipid biosynthesis</keyword>
<keyword evidence="5 13" id="KW-0812">Transmembrane</keyword>
<dbReference type="EC" id="2.7.8.-" evidence="12"/>
<dbReference type="PANTHER" id="PTHR21248:SF22">
    <property type="entry name" value="PHOSPHOLIPASE D"/>
    <property type="match status" value="1"/>
</dbReference>
<feature type="domain" description="PLD phosphodiesterase" evidence="14">
    <location>
        <begin position="400"/>
        <end position="427"/>
    </location>
</feature>
<dbReference type="Pfam" id="PF13091">
    <property type="entry name" value="PLDc_2"/>
    <property type="match status" value="2"/>
</dbReference>
<keyword evidence="9 13" id="KW-0472">Membrane</keyword>
<evidence type="ECO:0000256" key="5">
    <source>
        <dbReference type="ARBA" id="ARBA00022692"/>
    </source>
</evidence>
<dbReference type="GO" id="GO:0005886">
    <property type="term" value="C:plasma membrane"/>
    <property type="evidence" value="ECO:0007669"/>
    <property type="project" value="UniProtKB-SubCell"/>
</dbReference>
<evidence type="ECO:0000256" key="6">
    <source>
        <dbReference type="ARBA" id="ARBA00022737"/>
    </source>
</evidence>
<dbReference type="PATRIC" id="fig|1097667.3.peg.1485"/>
<dbReference type="EMBL" id="AGUD01000084">
    <property type="protein sequence ID" value="EHN11619.1"/>
    <property type="molecule type" value="Genomic_DNA"/>
</dbReference>
<evidence type="ECO:0000256" key="12">
    <source>
        <dbReference type="NCBIfam" id="TIGR04265"/>
    </source>
</evidence>
<keyword evidence="11" id="KW-1208">Phospholipid metabolism</keyword>
<dbReference type="NCBIfam" id="TIGR04265">
    <property type="entry name" value="bac_cardiolipin"/>
    <property type="match status" value="1"/>
</dbReference>
<dbReference type="PROSITE" id="PS50035">
    <property type="entry name" value="PLD"/>
    <property type="match status" value="2"/>
</dbReference>
<dbReference type="PANTHER" id="PTHR21248">
    <property type="entry name" value="CARDIOLIPIN SYNTHASE"/>
    <property type="match status" value="1"/>
</dbReference>
<dbReference type="InterPro" id="IPR022924">
    <property type="entry name" value="Cardiolipin_synthase"/>
</dbReference>
<keyword evidence="8" id="KW-0443">Lipid metabolism</keyword>
<evidence type="ECO:0000259" key="14">
    <source>
        <dbReference type="PROSITE" id="PS50035"/>
    </source>
</evidence>
<keyword evidence="6" id="KW-0677">Repeat</keyword>
<dbReference type="SMART" id="SM00155">
    <property type="entry name" value="PLDc"/>
    <property type="match status" value="2"/>
</dbReference>
<name>H0E3X1_9ACTN</name>
<dbReference type="InterPro" id="IPR027379">
    <property type="entry name" value="CLS_N"/>
</dbReference>
<dbReference type="RefSeq" id="WP_007572719.1">
    <property type="nucleotide sequence ID" value="NZ_AGUD01000084.1"/>
</dbReference>
<evidence type="ECO:0000256" key="13">
    <source>
        <dbReference type="SAM" id="Phobius"/>
    </source>
</evidence>
<evidence type="ECO:0000256" key="10">
    <source>
        <dbReference type="ARBA" id="ARBA00023209"/>
    </source>
</evidence>
<evidence type="ECO:0000256" key="11">
    <source>
        <dbReference type="ARBA" id="ARBA00023264"/>
    </source>
</evidence>
<organism evidence="15 16">
    <name type="scientific">Patulibacter medicamentivorans</name>
    <dbReference type="NCBI Taxonomy" id="1097667"/>
    <lineage>
        <taxon>Bacteria</taxon>
        <taxon>Bacillati</taxon>
        <taxon>Actinomycetota</taxon>
        <taxon>Thermoleophilia</taxon>
        <taxon>Solirubrobacterales</taxon>
        <taxon>Patulibacteraceae</taxon>
        <taxon>Patulibacter</taxon>
    </lineage>
</organism>
<dbReference type="GO" id="GO:0008808">
    <property type="term" value="F:cardiolipin synthase activity"/>
    <property type="evidence" value="ECO:0007669"/>
    <property type="project" value="UniProtKB-UniRule"/>
</dbReference>
<protein>
    <recommendedName>
        <fullName evidence="12">Cardiolipin synthase</fullName>
        <ecNumber evidence="12">2.7.8.-</ecNumber>
    </recommendedName>
</protein>
<keyword evidence="7 13" id="KW-1133">Transmembrane helix</keyword>
<feature type="transmembrane region" description="Helical" evidence="13">
    <location>
        <begin position="38"/>
        <end position="60"/>
    </location>
</feature>
<reference evidence="15 16" key="1">
    <citation type="journal article" date="2013" name="Biodegradation">
        <title>Quantitative proteomic analysis of ibuprofen-degrading Patulibacter sp. strain I11.</title>
        <authorList>
            <person name="Almeida B."/>
            <person name="Kjeldal H."/>
            <person name="Lolas I."/>
            <person name="Knudsen A.D."/>
            <person name="Carvalho G."/>
            <person name="Nielsen K.L."/>
            <person name="Barreto Crespo M.T."/>
            <person name="Stensballe A."/>
            <person name="Nielsen J.L."/>
        </authorList>
    </citation>
    <scope>NUCLEOTIDE SEQUENCE [LARGE SCALE GENOMIC DNA]</scope>
    <source>
        <strain evidence="15 16">I11</strain>
    </source>
</reference>
<dbReference type="Proteomes" id="UP000005143">
    <property type="component" value="Unassembled WGS sequence"/>
</dbReference>
<evidence type="ECO:0000256" key="1">
    <source>
        <dbReference type="ARBA" id="ARBA00004651"/>
    </source>
</evidence>
<keyword evidence="3" id="KW-0444">Lipid biosynthesis</keyword>
<comment type="caution">
    <text evidence="15">The sequence shown here is derived from an EMBL/GenBank/DDBJ whole genome shotgun (WGS) entry which is preliminary data.</text>
</comment>
<evidence type="ECO:0000256" key="9">
    <source>
        <dbReference type="ARBA" id="ARBA00023136"/>
    </source>
</evidence>
<evidence type="ECO:0000313" key="15">
    <source>
        <dbReference type="EMBL" id="EHN11619.1"/>
    </source>
</evidence>